<keyword evidence="8" id="KW-1185">Reference proteome</keyword>
<dbReference type="Gene3D" id="1.20.1740.10">
    <property type="entry name" value="Amino acid/polyamine transporter I"/>
    <property type="match status" value="1"/>
</dbReference>
<comment type="subcellular location">
    <subcellularLocation>
        <location evidence="1">Membrane</location>
        <topology evidence="1">Multi-pass membrane protein</topology>
    </subcellularLocation>
</comment>
<evidence type="ECO:0000256" key="4">
    <source>
        <dbReference type="ARBA" id="ARBA00022989"/>
    </source>
</evidence>
<feature type="transmembrane region" description="Helical" evidence="6">
    <location>
        <begin position="366"/>
        <end position="386"/>
    </location>
</feature>
<evidence type="ECO:0000313" key="7">
    <source>
        <dbReference type="EMBL" id="ORA13268.1"/>
    </source>
</evidence>
<dbReference type="Proteomes" id="UP000192707">
    <property type="component" value="Unassembled WGS sequence"/>
</dbReference>
<feature type="transmembrane region" description="Helical" evidence="6">
    <location>
        <begin position="39"/>
        <end position="63"/>
    </location>
</feature>
<feature type="transmembrane region" description="Helical" evidence="6">
    <location>
        <begin position="447"/>
        <end position="467"/>
    </location>
</feature>
<organism evidence="7 8">
    <name type="scientific">Mycobacterium arosiense ATCC BAA-1401 = DSM 45069</name>
    <dbReference type="NCBI Taxonomy" id="1265311"/>
    <lineage>
        <taxon>Bacteria</taxon>
        <taxon>Bacillati</taxon>
        <taxon>Actinomycetota</taxon>
        <taxon>Actinomycetes</taxon>
        <taxon>Mycobacteriales</taxon>
        <taxon>Mycobacteriaceae</taxon>
        <taxon>Mycobacterium</taxon>
        <taxon>Mycobacterium avium complex (MAC)</taxon>
    </lineage>
</organism>
<evidence type="ECO:0000313" key="8">
    <source>
        <dbReference type="Proteomes" id="UP000192707"/>
    </source>
</evidence>
<feature type="transmembrane region" description="Helical" evidence="6">
    <location>
        <begin position="270"/>
        <end position="292"/>
    </location>
</feature>
<feature type="transmembrane region" description="Helical" evidence="6">
    <location>
        <begin position="479"/>
        <end position="500"/>
    </location>
</feature>
<feature type="transmembrane region" description="Helical" evidence="6">
    <location>
        <begin position="189"/>
        <end position="211"/>
    </location>
</feature>
<gene>
    <name evidence="7" type="ORF">BST14_15575</name>
</gene>
<evidence type="ECO:0000256" key="5">
    <source>
        <dbReference type="ARBA" id="ARBA00023136"/>
    </source>
</evidence>
<name>A0A1W9ZEE8_MYCAI</name>
<evidence type="ECO:0000256" key="2">
    <source>
        <dbReference type="ARBA" id="ARBA00022448"/>
    </source>
</evidence>
<evidence type="ECO:0000256" key="6">
    <source>
        <dbReference type="SAM" id="Phobius"/>
    </source>
</evidence>
<reference evidence="7 8" key="1">
    <citation type="submission" date="2016-12" db="EMBL/GenBank/DDBJ databases">
        <title>The new phylogeny of genus Mycobacterium.</title>
        <authorList>
            <person name="Tortoli E."/>
            <person name="Trovato A."/>
            <person name="Cirillo D.M."/>
        </authorList>
    </citation>
    <scope>NUCLEOTIDE SEQUENCE [LARGE SCALE GENOMIC DNA]</scope>
    <source>
        <strain evidence="7 8">DSM 45069</strain>
    </source>
</reference>
<feature type="transmembrane region" description="Helical" evidence="6">
    <location>
        <begin position="320"/>
        <end position="345"/>
    </location>
</feature>
<dbReference type="PANTHER" id="PTHR45649:SF26">
    <property type="entry name" value="OS04G0435100 PROTEIN"/>
    <property type="match status" value="1"/>
</dbReference>
<keyword evidence="4 6" id="KW-1133">Transmembrane helix</keyword>
<keyword evidence="2" id="KW-0813">Transport</keyword>
<feature type="transmembrane region" description="Helical" evidence="6">
    <location>
        <begin position="112"/>
        <end position="140"/>
    </location>
</feature>
<dbReference type="InterPro" id="IPR002293">
    <property type="entry name" value="AA/rel_permease1"/>
</dbReference>
<feature type="transmembrane region" description="Helical" evidence="6">
    <location>
        <begin position="392"/>
        <end position="412"/>
    </location>
</feature>
<dbReference type="PANTHER" id="PTHR45649">
    <property type="entry name" value="AMINO-ACID PERMEASE BAT1"/>
    <property type="match status" value="1"/>
</dbReference>
<dbReference type="PIRSF" id="PIRSF006060">
    <property type="entry name" value="AA_transporter"/>
    <property type="match status" value="1"/>
</dbReference>
<dbReference type="Pfam" id="PF13520">
    <property type="entry name" value="AA_permease_2"/>
    <property type="match status" value="1"/>
</dbReference>
<dbReference type="AlphaFoldDB" id="A0A1W9ZEE8"/>
<feature type="transmembrane region" description="Helical" evidence="6">
    <location>
        <begin position="69"/>
        <end position="91"/>
    </location>
</feature>
<comment type="caution">
    <text evidence="7">The sequence shown here is derived from an EMBL/GenBank/DDBJ whole genome shotgun (WGS) entry which is preliminary data.</text>
</comment>
<dbReference type="EMBL" id="MVHG01000037">
    <property type="protein sequence ID" value="ORA13268.1"/>
    <property type="molecule type" value="Genomic_DNA"/>
</dbReference>
<protein>
    <submittedName>
        <fullName evidence="7">Amino acid permease</fullName>
    </submittedName>
</protein>
<keyword evidence="3 6" id="KW-0812">Transmembrane</keyword>
<feature type="transmembrane region" description="Helical" evidence="6">
    <location>
        <begin position="160"/>
        <end position="182"/>
    </location>
</feature>
<proteinExistence type="predicted"/>
<evidence type="ECO:0000256" key="1">
    <source>
        <dbReference type="ARBA" id="ARBA00004141"/>
    </source>
</evidence>
<accession>A0A1W9ZEE8</accession>
<sequence>MKGKMMEHTLIEQEQDVSESRALASFGYQQQLHRKMGRFASFAAGFSFISVLTAVFQLAGLGFSFGGPAYVWTWPVVLGGQLLVALCFAELAARYPLSGAIYQWASRLANPVFGWFAGWIMIIGQIVVMTSAAVALQVVLPEIWSGFQLVGGDPSPTSSSGAHNAILLAGILMTLTTIVNVIGIKLMYIINNCGVVSEITGAVAIIILLLVHSRRSGEVLASTGTIDHAGYFGALLCASFTAAYVLVGFDSASEMSEETHNARRIAPRTILRALSAAGVLGFGIIVVTVLAAPSLSDGRLAGEGPAYVVATVLSGATGKILLIMVAIAICVATLAIQTAGSRMLFSMARDRRTLFHAALSRVPRRTGTPAAAAIAIGLGAIAVLLLNLGPQAAFVAMESTCIIIIYLAYLMVTGAMLFNRLRGEAVFIAGAVDDHGQRAFSMGRAGLWVNVLAVGYGAAMFINLIWPRQAIYDPQGGHWYLQYFPLVFTAGTLVVGAVLYSAVHRGPQQVHGTQWAMVPAAE</sequence>
<feature type="transmembrane region" description="Helical" evidence="6">
    <location>
        <begin position="231"/>
        <end position="249"/>
    </location>
</feature>
<keyword evidence="5 6" id="KW-0472">Membrane</keyword>
<dbReference type="GO" id="GO:0016020">
    <property type="term" value="C:membrane"/>
    <property type="evidence" value="ECO:0007669"/>
    <property type="project" value="UniProtKB-SubCell"/>
</dbReference>
<evidence type="ECO:0000256" key="3">
    <source>
        <dbReference type="ARBA" id="ARBA00022692"/>
    </source>
</evidence>
<dbReference type="GO" id="GO:0022857">
    <property type="term" value="F:transmembrane transporter activity"/>
    <property type="evidence" value="ECO:0007669"/>
    <property type="project" value="InterPro"/>
</dbReference>